<reference evidence="1 2" key="2">
    <citation type="submission" date="2007-08" db="EMBL/GenBank/DDBJ databases">
        <authorList>
            <person name="Fulton L."/>
            <person name="Clifton S."/>
            <person name="Fulton B."/>
            <person name="Xu J."/>
            <person name="Minx P."/>
            <person name="Pepin K.H."/>
            <person name="Johnson M."/>
            <person name="Thiruvilangam P."/>
            <person name="Bhonagiri V."/>
            <person name="Nash W.E."/>
            <person name="Wang C."/>
            <person name="Mardis E.R."/>
            <person name="Wilson R.K."/>
        </authorList>
    </citation>
    <scope>NUCLEOTIDE SEQUENCE [LARGE SCALE GENOMIC DNA]</scope>
    <source>
        <strain evidence="1 2">DSM 753</strain>
    </source>
</reference>
<reference evidence="1 2" key="1">
    <citation type="submission" date="2007-08" db="EMBL/GenBank/DDBJ databases">
        <title>Draft genome sequence of Clostridium leptum (DSM 753).</title>
        <authorList>
            <person name="Sudarsanam P."/>
            <person name="Ley R."/>
            <person name="Guruge J."/>
            <person name="Turnbaugh P.J."/>
            <person name="Mahowald M."/>
            <person name="Liep D."/>
            <person name="Gordon J."/>
        </authorList>
    </citation>
    <scope>NUCLEOTIDE SEQUENCE [LARGE SCALE GENOMIC DNA]</scope>
    <source>
        <strain evidence="1 2">DSM 753</strain>
    </source>
</reference>
<dbReference type="Proteomes" id="UP000003490">
    <property type="component" value="Unassembled WGS sequence"/>
</dbReference>
<gene>
    <name evidence="1" type="ORF">CLOLEP_00801</name>
</gene>
<proteinExistence type="predicted"/>
<dbReference type="EMBL" id="ABCB02000015">
    <property type="protein sequence ID" value="EDO62382.1"/>
    <property type="molecule type" value="Genomic_DNA"/>
</dbReference>
<organism evidence="1 2">
    <name type="scientific">[Clostridium] leptum DSM 753</name>
    <dbReference type="NCBI Taxonomy" id="428125"/>
    <lineage>
        <taxon>Bacteria</taxon>
        <taxon>Bacillati</taxon>
        <taxon>Bacillota</taxon>
        <taxon>Clostridia</taxon>
        <taxon>Eubacteriales</taxon>
        <taxon>Oscillospiraceae</taxon>
        <taxon>Oscillospiraceae incertae sedis</taxon>
    </lineage>
</organism>
<dbReference type="HOGENOM" id="CLU_009097_5_0_9"/>
<protein>
    <submittedName>
        <fullName evidence="1">Uncharacterized protein</fullName>
    </submittedName>
</protein>
<evidence type="ECO:0000313" key="2">
    <source>
        <dbReference type="Proteomes" id="UP000003490"/>
    </source>
</evidence>
<dbReference type="eggNOG" id="COG3451">
    <property type="taxonomic scope" value="Bacteria"/>
</dbReference>
<sequence length="229" mass="26089">MFLDYSELLNALDSGAFAKITINNRRIDKAEFEKDLLLPEKGDGLDHFRKEYNEMLLSKVTGVSSSVVQDRYITVSVVKKNINEARAYFSRVGTSIITHLAQLSSVGRELELQDRLRIFRDFFKGGEPAAFDFNLKESMRLGHSFKDWLCPDSMEFHKDCFRINGRWGRALYLQGYASYLKDAMISELCDLDRSLMLSIDILPVPTDEAVREVQNKLLGVETNAGATRS</sequence>
<dbReference type="AlphaFoldDB" id="A7VQH1"/>
<evidence type="ECO:0000313" key="1">
    <source>
        <dbReference type="EMBL" id="EDO62382.1"/>
    </source>
</evidence>
<name>A7VQH1_9FIRM</name>
<accession>A7VQH1</accession>
<comment type="caution">
    <text evidence="1">The sequence shown here is derived from an EMBL/GenBank/DDBJ whole genome shotgun (WGS) entry which is preliminary data.</text>
</comment>